<gene>
    <name evidence="1" type="ORF">CY0110_28169</name>
</gene>
<name>A3IME2_9CHRO</name>
<organism evidence="1 2">
    <name type="scientific">Crocosphaera chwakensis CCY0110</name>
    <dbReference type="NCBI Taxonomy" id="391612"/>
    <lineage>
        <taxon>Bacteria</taxon>
        <taxon>Bacillati</taxon>
        <taxon>Cyanobacteriota</taxon>
        <taxon>Cyanophyceae</taxon>
        <taxon>Oscillatoriophycideae</taxon>
        <taxon>Chroococcales</taxon>
        <taxon>Aphanothecaceae</taxon>
        <taxon>Crocosphaera</taxon>
        <taxon>Crocosphaera chwakensis</taxon>
    </lineage>
</organism>
<protein>
    <recommendedName>
        <fullName evidence="3">DUF4238 domain-containing protein</fullName>
    </recommendedName>
</protein>
<dbReference type="OrthoDB" id="581042at2"/>
<dbReference type="RefSeq" id="WP_008274524.1">
    <property type="nucleotide sequence ID" value="NZ_AAXW01000007.1"/>
</dbReference>
<dbReference type="EMBL" id="AAXW01000007">
    <property type="protein sequence ID" value="EAZ92311.1"/>
    <property type="molecule type" value="Genomic_DNA"/>
</dbReference>
<sequence>MKKRRQHYVWRHYLEAWASNGNLWCHRLGKNVFSTSTQNVANERDFYRLREMSEFDLLVVKKLAIEPLASDLREIAEGWIPHFTFLFKLKRKYQETGSPEFKDVLDEYINNLEEDMLAGLEQRAIPFLESLRNEDPNLLTDAEKSIFHTWFLASQYFRTPTMLESMTSVLKKIPDFNAEASFGLMRTIFSCNVGRSLWLGRKTLRVTFLRANSIPFITGDQPMVNMKAINLEPGVSPQELELYYPVSPSLGVLFDFDAPCRSSTTKLLTTEEVRVYNQVIAKKSKRQIYGINRASIEDV</sequence>
<evidence type="ECO:0000313" key="1">
    <source>
        <dbReference type="EMBL" id="EAZ92311.1"/>
    </source>
</evidence>
<comment type="caution">
    <text evidence="1">The sequence shown here is derived from an EMBL/GenBank/DDBJ whole genome shotgun (WGS) entry which is preliminary data.</text>
</comment>
<evidence type="ECO:0000313" key="2">
    <source>
        <dbReference type="Proteomes" id="UP000003781"/>
    </source>
</evidence>
<evidence type="ECO:0008006" key="3">
    <source>
        <dbReference type="Google" id="ProtNLM"/>
    </source>
</evidence>
<proteinExistence type="predicted"/>
<dbReference type="eggNOG" id="ENOG5032XNR">
    <property type="taxonomic scope" value="Bacteria"/>
</dbReference>
<dbReference type="AlphaFoldDB" id="A3IME2"/>
<accession>A3IME2</accession>
<dbReference type="Pfam" id="PF14022">
    <property type="entry name" value="DUF4238"/>
    <property type="match status" value="1"/>
</dbReference>
<dbReference type="Proteomes" id="UP000003781">
    <property type="component" value="Unassembled WGS sequence"/>
</dbReference>
<keyword evidence="2" id="KW-1185">Reference proteome</keyword>
<reference evidence="1 2" key="1">
    <citation type="submission" date="2007-03" db="EMBL/GenBank/DDBJ databases">
        <authorList>
            <person name="Stal L."/>
            <person name="Ferriera S."/>
            <person name="Johnson J."/>
            <person name="Kravitz S."/>
            <person name="Beeson K."/>
            <person name="Sutton G."/>
            <person name="Rogers Y.-H."/>
            <person name="Friedman R."/>
            <person name="Frazier M."/>
            <person name="Venter J.C."/>
        </authorList>
    </citation>
    <scope>NUCLEOTIDE SEQUENCE [LARGE SCALE GENOMIC DNA]</scope>
    <source>
        <strain evidence="1 2">CCY0110</strain>
    </source>
</reference>
<dbReference type="InterPro" id="IPR025332">
    <property type="entry name" value="DUF4238"/>
</dbReference>